<evidence type="ECO:0000313" key="3">
    <source>
        <dbReference type="Proteomes" id="UP000242875"/>
    </source>
</evidence>
<dbReference type="EMBL" id="MVBO01000040">
    <property type="protein sequence ID" value="OZJ04448.1"/>
    <property type="molecule type" value="Genomic_DNA"/>
</dbReference>
<gene>
    <name evidence="2" type="ORF">BZG36_02815</name>
</gene>
<dbReference type="InterPro" id="IPR019412">
    <property type="entry name" value="IML2/TPR_39"/>
</dbReference>
<dbReference type="OrthoDB" id="43460at2759"/>
<dbReference type="Pfam" id="PF10300">
    <property type="entry name" value="Iml2-TPR_39"/>
    <property type="match status" value="1"/>
</dbReference>
<dbReference type="PANTHER" id="PTHR31859">
    <property type="entry name" value="TETRATRICOPEPTIDE REPEAT PROTEIN 39 FAMILY MEMBER"/>
    <property type="match status" value="1"/>
</dbReference>
<evidence type="ECO:0000313" key="2">
    <source>
        <dbReference type="EMBL" id="OZJ04448.1"/>
    </source>
</evidence>
<dbReference type="Proteomes" id="UP000242875">
    <property type="component" value="Unassembled WGS sequence"/>
</dbReference>
<feature type="compositionally biased region" description="Basic and acidic residues" evidence="1">
    <location>
        <begin position="53"/>
        <end position="66"/>
    </location>
</feature>
<sequence length="845" mass="95141">METLNPWAEVVPQDAEDTKSVDSEQSFHSTEEKERDDTKAESKEFAKQSSEGNKAKVPEKEQDALDKAVNSELEHFIVAGKRGNARSGQEQHHLSLADMTATAGEALFDANDDSPKEENVAVITLERRHSEDSELSLPEFIPPTESDLVHEEEVEVHDMQGSDHMEEPAEHKANGYAANTTREYAQPLSFSSLSANGDGFSSVGSMNANSIDIKNIPPNIKTAREQEEADAYIVEGMNDFFNNRFHQAKAVFEKEAKNDPLPALCLGFMVFVKAILTYHEKDVTLAMDMLESALSHASAQIQAATPKQSITEKVSDYVQNIGAYFTPSTAAGLPQSPPPLTDTQRRLERRAFLSNGILRAHIIKAECSMLLGMLQYSSDTINGYLKCGFNLRRAYNSYAYVWKEYKRMGQSYHEYIDADTVSGIQFGIGAIHLLLSLMPLNVSSLASAIGWKADRQLGLALLKLCLESRRVRSPLASMALLAYYTHLTLAAPQILASTFTEPAIETLLDAQEHYENSAFFLYFAGSTSRIAKNIELSTQSYLFSSEIAEQEWASIEIRQANDYQIAQNCTISLNWQTAATMFDTLATDGYWSTPFCKYQSAACLAMQGRTSEAILMFAEVKTMLEEKETSWYNVERYVSRKLEFFHQKGYKDMDIIAPALELLCIDNAYEFMSGAELETCLKVVDEKLNAILLREKSEYEVRLHEIQPQVPTPDYFNQRAVLLLIKSAILNALHQYQQSIINLNWIFDHRAHINNDKWVVPFALWQAGVTTWCLDKKQKARQLWESAQRFSNYDFEFRLAVRLNLAILSCNEKGVKKIPLVRDSGGLSTHGKKFMYVMPKPPSVV</sequence>
<feature type="compositionally biased region" description="Basic and acidic residues" evidence="1">
    <location>
        <begin position="29"/>
        <end position="46"/>
    </location>
</feature>
<feature type="region of interest" description="Disordered" evidence="1">
    <location>
        <begin position="1"/>
        <end position="66"/>
    </location>
</feature>
<dbReference type="PANTHER" id="PTHR31859:SF1">
    <property type="entry name" value="TETRATRICOPEPTIDE REPEAT PROTEIN 39C"/>
    <property type="match status" value="1"/>
</dbReference>
<evidence type="ECO:0008006" key="4">
    <source>
        <dbReference type="Google" id="ProtNLM"/>
    </source>
</evidence>
<protein>
    <recommendedName>
        <fullName evidence="4">Tetratricopeptide repeat protein 39C</fullName>
    </recommendedName>
</protein>
<keyword evidence="3" id="KW-1185">Reference proteome</keyword>
<dbReference type="AlphaFoldDB" id="A0A261Y1J5"/>
<name>A0A261Y1J5_9FUNG</name>
<accession>A0A261Y1J5</accession>
<reference evidence="2 3" key="1">
    <citation type="journal article" date="2017" name="Mycologia">
        <title>Bifiguratus adelaidae, gen. et sp. nov., a new member of Mucoromycotina in endophytic and soil-dwelling habitats.</title>
        <authorList>
            <person name="Torres-Cruz T.J."/>
            <person name="Billingsley Tobias T.L."/>
            <person name="Almatruk M."/>
            <person name="Hesse C."/>
            <person name="Kuske C.R."/>
            <person name="Desiro A."/>
            <person name="Benucci G.M."/>
            <person name="Bonito G."/>
            <person name="Stajich J.E."/>
            <person name="Dunlap C."/>
            <person name="Arnold A.E."/>
            <person name="Porras-Alfaro A."/>
        </authorList>
    </citation>
    <scope>NUCLEOTIDE SEQUENCE [LARGE SCALE GENOMIC DNA]</scope>
    <source>
        <strain evidence="2 3">AZ0501</strain>
    </source>
</reference>
<proteinExistence type="predicted"/>
<comment type="caution">
    <text evidence="2">The sequence shown here is derived from an EMBL/GenBank/DDBJ whole genome shotgun (WGS) entry which is preliminary data.</text>
</comment>
<evidence type="ECO:0000256" key="1">
    <source>
        <dbReference type="SAM" id="MobiDB-lite"/>
    </source>
</evidence>
<organism evidence="2 3">
    <name type="scientific">Bifiguratus adelaidae</name>
    <dbReference type="NCBI Taxonomy" id="1938954"/>
    <lineage>
        <taxon>Eukaryota</taxon>
        <taxon>Fungi</taxon>
        <taxon>Fungi incertae sedis</taxon>
        <taxon>Mucoromycota</taxon>
        <taxon>Mucoromycotina</taxon>
        <taxon>Endogonomycetes</taxon>
        <taxon>Endogonales</taxon>
        <taxon>Endogonales incertae sedis</taxon>
        <taxon>Bifiguratus</taxon>
    </lineage>
</organism>